<sequence length="198" mass="22232">MAPIMDPSPPTGSRARRRWWAGIPAVWLSTLLLLAGGYFGSMQRFGAFLFSIPVLASLLLIAVVAAIRASMKRAGRAHLLVAWLLIGLTPLAYLESYDAVQQIRFLVWAATHYRQVPEVVKANNIVMGWDSWGMAGQDNYSYLVVDVDDRLESKDRAIRWTKQVGQSCGLWKTQRVWPEIYIATTYTNCPFNGIEPAE</sequence>
<feature type="transmembrane region" description="Helical" evidence="1">
    <location>
        <begin position="77"/>
        <end position="94"/>
    </location>
</feature>
<dbReference type="AlphaFoldDB" id="A0A7X0JF49"/>
<accession>A0A7X0JF49</accession>
<gene>
    <name evidence="2" type="ORF">F4693_002489</name>
</gene>
<reference evidence="2 3" key="2">
    <citation type="submission" date="2020-08" db="EMBL/GenBank/DDBJ databases">
        <authorList>
            <person name="Partida-Martinez L."/>
            <person name="Huntemann M."/>
            <person name="Clum A."/>
            <person name="Wang J."/>
            <person name="Palaniappan K."/>
            <person name="Ritter S."/>
            <person name="Chen I.-M."/>
            <person name="Stamatis D."/>
            <person name="Reddy T."/>
            <person name="O'Malley R."/>
            <person name="Daum C."/>
            <person name="Shapiro N."/>
            <person name="Ivanova N."/>
            <person name="Kyrpides N."/>
            <person name="Woyke T."/>
        </authorList>
    </citation>
    <scope>NUCLEOTIDE SEQUENCE [LARGE SCALE GENOMIC DNA]</scope>
    <source>
        <strain evidence="2 3">AS3.13</strain>
    </source>
</reference>
<evidence type="ECO:0000313" key="2">
    <source>
        <dbReference type="EMBL" id="MBB6505497.1"/>
    </source>
</evidence>
<protein>
    <submittedName>
        <fullName evidence="2">Uncharacterized protein</fullName>
    </submittedName>
</protein>
<name>A0A7X0JF49_9SPHN</name>
<keyword evidence="1" id="KW-0472">Membrane</keyword>
<feature type="transmembrane region" description="Helical" evidence="1">
    <location>
        <begin position="45"/>
        <end position="65"/>
    </location>
</feature>
<dbReference type="EMBL" id="JACHBT010000013">
    <property type="protein sequence ID" value="MBB6505497.1"/>
    <property type="molecule type" value="Genomic_DNA"/>
</dbReference>
<evidence type="ECO:0000313" key="3">
    <source>
        <dbReference type="Proteomes" id="UP000522313"/>
    </source>
</evidence>
<reference evidence="2 3" key="1">
    <citation type="submission" date="2020-08" db="EMBL/GenBank/DDBJ databases">
        <title>The Agave Microbiome: Exploring the role of microbial communities in plant adaptations to desert environments.</title>
        <authorList>
            <person name="Partida-Martinez L.P."/>
        </authorList>
    </citation>
    <scope>NUCLEOTIDE SEQUENCE [LARGE SCALE GENOMIC DNA]</scope>
    <source>
        <strain evidence="2 3">AS3.13</strain>
    </source>
</reference>
<keyword evidence="1" id="KW-0812">Transmembrane</keyword>
<keyword evidence="1" id="KW-1133">Transmembrane helix</keyword>
<evidence type="ECO:0000256" key="1">
    <source>
        <dbReference type="SAM" id="Phobius"/>
    </source>
</evidence>
<comment type="caution">
    <text evidence="2">The sequence shown here is derived from an EMBL/GenBank/DDBJ whole genome shotgun (WGS) entry which is preliminary data.</text>
</comment>
<proteinExistence type="predicted"/>
<organism evidence="2 3">
    <name type="scientific">Sphingomonas endophytica</name>
    <dbReference type="NCBI Taxonomy" id="869719"/>
    <lineage>
        <taxon>Bacteria</taxon>
        <taxon>Pseudomonadati</taxon>
        <taxon>Pseudomonadota</taxon>
        <taxon>Alphaproteobacteria</taxon>
        <taxon>Sphingomonadales</taxon>
        <taxon>Sphingomonadaceae</taxon>
        <taxon>Sphingomonas</taxon>
    </lineage>
</organism>
<dbReference type="Proteomes" id="UP000522313">
    <property type="component" value="Unassembled WGS sequence"/>
</dbReference>
<feature type="transmembrane region" description="Helical" evidence="1">
    <location>
        <begin position="20"/>
        <end position="39"/>
    </location>
</feature>